<comment type="similarity">
    <text evidence="6">Belongs to the ABC-4 integral membrane protein family.</text>
</comment>
<feature type="domain" description="ABC3 transporter permease C-terminal" evidence="9">
    <location>
        <begin position="291"/>
        <end position="402"/>
    </location>
</feature>
<evidence type="ECO:0000256" key="7">
    <source>
        <dbReference type="SAM" id="MobiDB-lite"/>
    </source>
</evidence>
<evidence type="ECO:0000259" key="10">
    <source>
        <dbReference type="Pfam" id="PF12704"/>
    </source>
</evidence>
<keyword evidence="3 8" id="KW-0812">Transmembrane</keyword>
<evidence type="ECO:0000256" key="2">
    <source>
        <dbReference type="ARBA" id="ARBA00022475"/>
    </source>
</evidence>
<evidence type="ECO:0000313" key="13">
    <source>
        <dbReference type="Proteomes" id="UP000241203"/>
    </source>
</evidence>
<feature type="transmembrane region" description="Helical" evidence="8">
    <location>
        <begin position="367"/>
        <end position="393"/>
    </location>
</feature>
<evidence type="ECO:0000313" key="12">
    <source>
        <dbReference type="EMBL" id="RUQ85773.1"/>
    </source>
</evidence>
<keyword evidence="5 8" id="KW-0472">Membrane</keyword>
<evidence type="ECO:0000256" key="4">
    <source>
        <dbReference type="ARBA" id="ARBA00022989"/>
    </source>
</evidence>
<reference evidence="11 13" key="1">
    <citation type="submission" date="2018-03" db="EMBL/GenBank/DDBJ databases">
        <title>Genomic Encyclopedia of Archaeal and Bacterial Type Strains, Phase II (KMG-II): from individual species to whole genera.</title>
        <authorList>
            <person name="Goeker M."/>
        </authorList>
    </citation>
    <scope>NUCLEOTIDE SEQUENCE [LARGE SCALE GENOMIC DNA]</scope>
    <source>
        <strain evidence="11 13">DSM 21548</strain>
    </source>
</reference>
<evidence type="ECO:0000256" key="5">
    <source>
        <dbReference type="ARBA" id="ARBA00023136"/>
    </source>
</evidence>
<comment type="caution">
    <text evidence="11">The sequence shown here is derived from an EMBL/GenBank/DDBJ whole genome shotgun (WGS) entry which is preliminary data.</text>
</comment>
<feature type="transmembrane region" description="Helical" evidence="8">
    <location>
        <begin position="286"/>
        <end position="311"/>
    </location>
</feature>
<dbReference type="Pfam" id="PF12704">
    <property type="entry name" value="MacB_PCD"/>
    <property type="match status" value="1"/>
</dbReference>
<dbReference type="PANTHER" id="PTHR30572">
    <property type="entry name" value="MEMBRANE COMPONENT OF TRANSPORTER-RELATED"/>
    <property type="match status" value="1"/>
</dbReference>
<dbReference type="AlphaFoldDB" id="A0A2P8H0W7"/>
<dbReference type="InterPro" id="IPR050250">
    <property type="entry name" value="Macrolide_Exporter_MacB"/>
</dbReference>
<feature type="transmembrane region" description="Helical" evidence="8">
    <location>
        <begin position="21"/>
        <end position="43"/>
    </location>
</feature>
<dbReference type="InterPro" id="IPR003838">
    <property type="entry name" value="ABC3_permease_C"/>
</dbReference>
<proteinExistence type="inferred from homology"/>
<name>A0A2P8H0W7_9MICO</name>
<feature type="region of interest" description="Disordered" evidence="7">
    <location>
        <begin position="94"/>
        <end position="114"/>
    </location>
</feature>
<evidence type="ECO:0000256" key="8">
    <source>
        <dbReference type="SAM" id="Phobius"/>
    </source>
</evidence>
<dbReference type="PANTHER" id="PTHR30572:SF4">
    <property type="entry name" value="ABC TRANSPORTER PERMEASE YTRF"/>
    <property type="match status" value="1"/>
</dbReference>
<accession>A0A2P8H0W7</accession>
<dbReference type="EMBL" id="RZGY01000001">
    <property type="protein sequence ID" value="RUQ85773.1"/>
    <property type="molecule type" value="Genomic_DNA"/>
</dbReference>
<evidence type="ECO:0000259" key="9">
    <source>
        <dbReference type="Pfam" id="PF02687"/>
    </source>
</evidence>
<feature type="transmembrane region" description="Helical" evidence="8">
    <location>
        <begin position="341"/>
        <end position="361"/>
    </location>
</feature>
<evidence type="ECO:0000256" key="6">
    <source>
        <dbReference type="ARBA" id="ARBA00038076"/>
    </source>
</evidence>
<keyword evidence="4 8" id="KW-1133">Transmembrane helix</keyword>
<evidence type="ECO:0000313" key="11">
    <source>
        <dbReference type="EMBL" id="PSL39854.1"/>
    </source>
</evidence>
<gene>
    <name evidence="11" type="ORF">CLV49_3507</name>
    <name evidence="12" type="ORF">ELQ93_01720</name>
</gene>
<dbReference type="RefSeq" id="WP_106564672.1">
    <property type="nucleotide sequence ID" value="NZ_PYAU01000001.1"/>
</dbReference>
<organism evidence="11 13">
    <name type="scientific">Labedella gwakjiensis</name>
    <dbReference type="NCBI Taxonomy" id="390269"/>
    <lineage>
        <taxon>Bacteria</taxon>
        <taxon>Bacillati</taxon>
        <taxon>Actinomycetota</taxon>
        <taxon>Actinomycetes</taxon>
        <taxon>Micrococcales</taxon>
        <taxon>Microbacteriaceae</taxon>
        <taxon>Labedella</taxon>
    </lineage>
</organism>
<dbReference type="GO" id="GO:0005886">
    <property type="term" value="C:plasma membrane"/>
    <property type="evidence" value="ECO:0007669"/>
    <property type="project" value="UniProtKB-SubCell"/>
</dbReference>
<evidence type="ECO:0000313" key="14">
    <source>
        <dbReference type="Proteomes" id="UP000268291"/>
    </source>
</evidence>
<dbReference type="GO" id="GO:0022857">
    <property type="term" value="F:transmembrane transporter activity"/>
    <property type="evidence" value="ECO:0007669"/>
    <property type="project" value="TreeGrafter"/>
</dbReference>
<comment type="subcellular location">
    <subcellularLocation>
        <location evidence="1">Cell membrane</location>
        <topology evidence="1">Multi-pass membrane protein</topology>
    </subcellularLocation>
</comment>
<dbReference type="Proteomes" id="UP000241203">
    <property type="component" value="Unassembled WGS sequence"/>
</dbReference>
<protein>
    <submittedName>
        <fullName evidence="12">FtsX-like permease family protein</fullName>
    </submittedName>
    <submittedName>
        <fullName evidence="11">Putative ABC transport system permease protein</fullName>
    </submittedName>
</protein>
<dbReference type="Proteomes" id="UP000268291">
    <property type="component" value="Unassembled WGS sequence"/>
</dbReference>
<dbReference type="EMBL" id="PYAU01000001">
    <property type="protein sequence ID" value="PSL39854.1"/>
    <property type="molecule type" value="Genomic_DNA"/>
</dbReference>
<reference evidence="12 14" key="2">
    <citation type="submission" date="2018-12" db="EMBL/GenBank/DDBJ databases">
        <authorList>
            <person name="hu s."/>
            <person name="Xu Y."/>
            <person name="Xu B."/>
            <person name="Li F."/>
        </authorList>
    </citation>
    <scope>NUCLEOTIDE SEQUENCE [LARGE SCALE GENOMIC DNA]</scope>
    <source>
        <strain evidence="12 14">KSW2-17</strain>
    </source>
</reference>
<feature type="domain" description="MacB-like periplasmic core" evidence="10">
    <location>
        <begin position="21"/>
        <end position="249"/>
    </location>
</feature>
<keyword evidence="2" id="KW-1003">Cell membrane</keyword>
<dbReference type="Pfam" id="PF02687">
    <property type="entry name" value="FtsX"/>
    <property type="match status" value="1"/>
</dbReference>
<evidence type="ECO:0000256" key="3">
    <source>
        <dbReference type="ARBA" id="ARBA00022692"/>
    </source>
</evidence>
<dbReference type="InterPro" id="IPR025857">
    <property type="entry name" value="MacB_PCD"/>
</dbReference>
<sequence>MTWSETFRSGWSAVRSHALRSTLTVLGILIGIAAVILTVGLGLGTQKDVSEDISSLGSNLLIVTPGSSTDASGIRGGFGTSTTLTVDDADALADSPSTPDVSGVAPETSTSVSLENGDSNWTTTVTGTTASWTDVRSRTLAVGEFFTEEDVASAADVIVLGSETADELFGRLNVVGQQVTIDGTAYSVIGVLESAGSSSSTNLDDIAVAPISTVGQQLIGGTTANAVSTVYIQAESADQLSAAYQEVESLLLNLHGITDSEDADFTIESQDALVETATSVYETLTILLTGVAALSLLVGGIGVMNIMLVSVTERTREIGLRKALGAPPWAIRRQFLVEASILGLIGGVLGAVLGVVAALTLPDVIGSSIVVSGLAVGGSLVIAVAIGVTFGVYPATRAARLAPIDALRSE</sequence>
<evidence type="ECO:0000256" key="1">
    <source>
        <dbReference type="ARBA" id="ARBA00004651"/>
    </source>
</evidence>
<keyword evidence="14" id="KW-1185">Reference proteome</keyword>
<dbReference type="OrthoDB" id="9780560at2"/>